<proteinExistence type="inferred from homology"/>
<comment type="catalytic activity">
    <reaction evidence="7">
        <text>L-aspartate + L-glutamine + ATP + H2O = L-asparagine + L-glutamate + AMP + diphosphate + H(+)</text>
        <dbReference type="Rhea" id="RHEA:12228"/>
        <dbReference type="ChEBI" id="CHEBI:15377"/>
        <dbReference type="ChEBI" id="CHEBI:15378"/>
        <dbReference type="ChEBI" id="CHEBI:29985"/>
        <dbReference type="ChEBI" id="CHEBI:29991"/>
        <dbReference type="ChEBI" id="CHEBI:30616"/>
        <dbReference type="ChEBI" id="CHEBI:33019"/>
        <dbReference type="ChEBI" id="CHEBI:58048"/>
        <dbReference type="ChEBI" id="CHEBI:58359"/>
        <dbReference type="ChEBI" id="CHEBI:456215"/>
        <dbReference type="EC" id="6.3.5.4"/>
    </reaction>
</comment>
<keyword evidence="8" id="KW-0028">Amino-acid biosynthesis</keyword>
<keyword evidence="4 9" id="KW-0547">Nucleotide-binding</keyword>
<dbReference type="EMBL" id="JAJNAY010000001">
    <property type="protein sequence ID" value="MCD1115676.1"/>
    <property type="molecule type" value="Genomic_DNA"/>
</dbReference>
<gene>
    <name evidence="11" type="primary">asnB</name>
    <name evidence="11" type="ORF">LO744_02135</name>
</gene>
<dbReference type="GO" id="GO:0005829">
    <property type="term" value="C:cytosol"/>
    <property type="evidence" value="ECO:0007669"/>
    <property type="project" value="TreeGrafter"/>
</dbReference>
<evidence type="ECO:0000259" key="10">
    <source>
        <dbReference type="PROSITE" id="PS51278"/>
    </source>
</evidence>
<evidence type="ECO:0000256" key="5">
    <source>
        <dbReference type="ARBA" id="ARBA00022840"/>
    </source>
</evidence>
<keyword evidence="8" id="KW-0061">Asparagine biosynthesis</keyword>
<feature type="active site" description="For GATase activity" evidence="8">
    <location>
        <position position="2"/>
    </location>
</feature>
<dbReference type="Pfam" id="PF13537">
    <property type="entry name" value="GATase_7"/>
    <property type="match status" value="1"/>
</dbReference>
<dbReference type="GO" id="GO:0005524">
    <property type="term" value="F:ATP binding"/>
    <property type="evidence" value="ECO:0007669"/>
    <property type="project" value="UniProtKB-KW"/>
</dbReference>
<evidence type="ECO:0000256" key="1">
    <source>
        <dbReference type="ARBA" id="ARBA00005187"/>
    </source>
</evidence>
<dbReference type="Pfam" id="PF00733">
    <property type="entry name" value="Asn_synthase"/>
    <property type="match status" value="1"/>
</dbReference>
<dbReference type="SUPFAM" id="SSF52402">
    <property type="entry name" value="Adenine nucleotide alpha hydrolases-like"/>
    <property type="match status" value="1"/>
</dbReference>
<evidence type="ECO:0000313" key="11">
    <source>
        <dbReference type="EMBL" id="MCD1115676.1"/>
    </source>
</evidence>
<feature type="binding site" evidence="9">
    <location>
        <begin position="387"/>
        <end position="388"/>
    </location>
    <ligand>
        <name>ATP</name>
        <dbReference type="ChEBI" id="CHEBI:30616"/>
    </ligand>
</feature>
<organism evidence="11 12">
    <name type="scientific">Chryseobacterium turcicum</name>
    <dbReference type="NCBI Taxonomy" id="2898076"/>
    <lineage>
        <taxon>Bacteria</taxon>
        <taxon>Pseudomonadati</taxon>
        <taxon>Bacteroidota</taxon>
        <taxon>Flavobacteriia</taxon>
        <taxon>Flavobacteriales</taxon>
        <taxon>Weeksellaceae</taxon>
        <taxon>Chryseobacterium group</taxon>
        <taxon>Chryseobacterium</taxon>
    </lineage>
</organism>
<comment type="pathway">
    <text evidence="1">Amino-acid biosynthesis; L-asparagine biosynthesis; L-asparagine from L-aspartate (L-Gln route): step 1/1.</text>
</comment>
<dbReference type="InterPro" id="IPR029055">
    <property type="entry name" value="Ntn_hydrolases_N"/>
</dbReference>
<comment type="caution">
    <text evidence="11">The sequence shown here is derived from an EMBL/GenBank/DDBJ whole genome shotgun (WGS) entry which is preliminary data.</text>
</comment>
<evidence type="ECO:0000256" key="9">
    <source>
        <dbReference type="PIRSR" id="PIRSR001589-2"/>
    </source>
</evidence>
<dbReference type="EC" id="6.3.5.4" evidence="3"/>
<dbReference type="GO" id="GO:0004066">
    <property type="term" value="F:asparagine synthase (glutamine-hydrolyzing) activity"/>
    <property type="evidence" value="ECO:0007669"/>
    <property type="project" value="UniProtKB-EC"/>
</dbReference>
<evidence type="ECO:0000256" key="4">
    <source>
        <dbReference type="ARBA" id="ARBA00022741"/>
    </source>
</evidence>
<dbReference type="PROSITE" id="PS51278">
    <property type="entry name" value="GATASE_TYPE_2"/>
    <property type="match status" value="1"/>
</dbReference>
<dbReference type="InterPro" id="IPR017932">
    <property type="entry name" value="GATase_2_dom"/>
</dbReference>
<dbReference type="SUPFAM" id="SSF56235">
    <property type="entry name" value="N-terminal nucleophile aminohydrolases (Ntn hydrolases)"/>
    <property type="match status" value="1"/>
</dbReference>
<keyword evidence="6 8" id="KW-0315">Glutamine amidotransferase</keyword>
<dbReference type="Proteomes" id="UP001108025">
    <property type="component" value="Unassembled WGS sequence"/>
</dbReference>
<evidence type="ECO:0000256" key="6">
    <source>
        <dbReference type="ARBA" id="ARBA00022962"/>
    </source>
</evidence>
<accession>A0A9Q3YTW5</accession>
<feature type="binding site" evidence="9">
    <location>
        <position position="316"/>
    </location>
    <ligand>
        <name>ATP</name>
        <dbReference type="ChEBI" id="CHEBI:30616"/>
    </ligand>
</feature>
<evidence type="ECO:0000256" key="7">
    <source>
        <dbReference type="ARBA" id="ARBA00048741"/>
    </source>
</evidence>
<dbReference type="AlphaFoldDB" id="A0A9Q3YTW5"/>
<keyword evidence="5 9" id="KW-0067">ATP-binding</keyword>
<dbReference type="GO" id="GO:0006529">
    <property type="term" value="P:asparagine biosynthetic process"/>
    <property type="evidence" value="ECO:0007669"/>
    <property type="project" value="UniProtKB-KW"/>
</dbReference>
<dbReference type="InterPro" id="IPR051786">
    <property type="entry name" value="ASN_synthetase/amidase"/>
</dbReference>
<keyword evidence="11" id="KW-0436">Ligase</keyword>
<dbReference type="NCBIfam" id="TIGR01536">
    <property type="entry name" value="asn_synth_AEB"/>
    <property type="match status" value="1"/>
</dbReference>
<evidence type="ECO:0000256" key="2">
    <source>
        <dbReference type="ARBA" id="ARBA00005752"/>
    </source>
</evidence>
<comment type="similarity">
    <text evidence="2">Belongs to the asparagine synthetase family.</text>
</comment>
<feature type="domain" description="Glutamine amidotransferase type-2" evidence="10">
    <location>
        <begin position="2"/>
        <end position="240"/>
    </location>
</feature>
<reference evidence="11" key="1">
    <citation type="submission" date="2021-11" db="EMBL/GenBank/DDBJ databases">
        <title>Description of novel Chryseobacterium species.</title>
        <authorList>
            <person name="Saticioglu I.B."/>
            <person name="Ay H."/>
            <person name="Altun S."/>
            <person name="Duman M."/>
        </authorList>
    </citation>
    <scope>NUCLEOTIDE SEQUENCE</scope>
    <source>
        <strain evidence="11">C-17</strain>
    </source>
</reference>
<dbReference type="CDD" id="cd01991">
    <property type="entry name" value="Asn_synthase_B_C"/>
    <property type="match status" value="1"/>
</dbReference>
<name>A0A9Q3YTW5_9FLAO</name>
<evidence type="ECO:0000256" key="8">
    <source>
        <dbReference type="PIRSR" id="PIRSR001589-1"/>
    </source>
</evidence>
<dbReference type="PANTHER" id="PTHR43284">
    <property type="entry name" value="ASPARAGINE SYNTHETASE (GLUTAMINE-HYDROLYZING)"/>
    <property type="match status" value="1"/>
</dbReference>
<feature type="binding site" evidence="9">
    <location>
        <position position="127"/>
    </location>
    <ligand>
        <name>L-glutamine</name>
        <dbReference type="ChEBI" id="CHEBI:58359"/>
    </ligand>
</feature>
<dbReference type="PIRSF" id="PIRSF001589">
    <property type="entry name" value="Asn_synthetase_glu-h"/>
    <property type="match status" value="1"/>
</dbReference>
<keyword evidence="12" id="KW-1185">Reference proteome</keyword>
<evidence type="ECO:0000313" key="12">
    <source>
        <dbReference type="Proteomes" id="UP001108025"/>
    </source>
</evidence>
<evidence type="ECO:0000256" key="3">
    <source>
        <dbReference type="ARBA" id="ARBA00012737"/>
    </source>
</evidence>
<dbReference type="PANTHER" id="PTHR43284:SF1">
    <property type="entry name" value="ASPARAGINE SYNTHETASE"/>
    <property type="match status" value="1"/>
</dbReference>
<dbReference type="Gene3D" id="3.40.50.620">
    <property type="entry name" value="HUPs"/>
    <property type="match status" value="1"/>
</dbReference>
<sequence>MCGICGYYSFRKEISSKNILEMNNAIRHRGPDDEGFWISDGFYGKSFSGNDSIAKIKEIFPVLNEPSSKIALGFRRLSIVDLSEKGHQPMLSDDEKLTITFNGEIYNFKKIRKELEGLGFRFNSNSDTEVILKSYEEWGAEMFSKFDGMFAIALIDLNKQKIILARDRVGLKPLFYFKNNNALVWASEIKSLLKNEYIRPEINWNGVYTNFLFQTTLAPETCFQNIFSLEPASFLVLDLNDFSTSKQSYWNFPIQRNENITEQEAVAKVDELLSESVKEQLFADVPITSMMSGGIDSTLITAKAKPFKNDINAFTISYQFSESEVKNASLMAEKIDIQHEVKKVSDEEILNQLKENIQHFEEPYSSLEVLMNAAEFAKNEGFKVVLSGNGADELFAGYSHSLKLNKWLSMRKFNAVRHFIFTNDDFSRKVKNYFSQDDMLDFFRQSQVGMKPFEAKNVFSKDVFNFIQTNLKSKKLSESKDYQGLFEYDMKYSLSSHHVFRDDLSAMKYGVEFRYPYLSNDLIDYVSSLPEKLRYNGIQNKPLLRKVAEKYLPSEILKMPKRGFSFPLAHFIKTEPKVRAFIIENLNNLKKRNFVNAEVIDEWWNHQKSEYDCVKIWQLVTFELWYQKYFENH</sequence>
<dbReference type="InterPro" id="IPR014729">
    <property type="entry name" value="Rossmann-like_a/b/a_fold"/>
</dbReference>
<dbReference type="InterPro" id="IPR001962">
    <property type="entry name" value="Asn_synthase"/>
</dbReference>
<dbReference type="RefSeq" id="WP_230666920.1">
    <property type="nucleotide sequence ID" value="NZ_JAJNAY010000001.1"/>
</dbReference>
<dbReference type="InterPro" id="IPR006426">
    <property type="entry name" value="Asn_synth_AEB"/>
</dbReference>
<dbReference type="Gene3D" id="3.60.20.10">
    <property type="entry name" value="Glutamine Phosphoribosylpyrophosphate, subunit 1, domain 1"/>
    <property type="match status" value="1"/>
</dbReference>
<protein>
    <recommendedName>
        <fullName evidence="3">asparagine synthase (glutamine-hydrolyzing)</fullName>
        <ecNumber evidence="3">6.3.5.4</ecNumber>
    </recommendedName>
</protein>
<dbReference type="InterPro" id="IPR033738">
    <property type="entry name" value="AsnB_N"/>
</dbReference>
<dbReference type="CDD" id="cd00712">
    <property type="entry name" value="AsnB"/>
    <property type="match status" value="1"/>
</dbReference>